<dbReference type="Pfam" id="PF00520">
    <property type="entry name" value="Ion_trans"/>
    <property type="match status" value="1"/>
</dbReference>
<dbReference type="InterPro" id="IPR027359">
    <property type="entry name" value="Volt_channel_dom_sf"/>
</dbReference>
<reference evidence="12" key="1">
    <citation type="submission" date="2022-03" db="EMBL/GenBank/DDBJ databases">
        <authorList>
            <person name="Martin C."/>
        </authorList>
    </citation>
    <scope>NUCLEOTIDE SEQUENCE</scope>
</reference>
<evidence type="ECO:0000256" key="10">
    <source>
        <dbReference type="ARBA" id="ARBA00023136"/>
    </source>
</evidence>
<dbReference type="GO" id="GO:0051260">
    <property type="term" value="P:protein homooligomerization"/>
    <property type="evidence" value="ECO:0007669"/>
    <property type="project" value="InterPro"/>
</dbReference>
<dbReference type="Gene3D" id="1.20.120.350">
    <property type="entry name" value="Voltage-gated potassium channels. Chain C"/>
    <property type="match status" value="1"/>
</dbReference>
<proteinExistence type="predicted"/>
<dbReference type="InterPro" id="IPR000210">
    <property type="entry name" value="BTB/POZ_dom"/>
</dbReference>
<dbReference type="InterPro" id="IPR011333">
    <property type="entry name" value="SKP1/BTB/POZ_sf"/>
</dbReference>
<dbReference type="Proteomes" id="UP000749559">
    <property type="component" value="Unassembled WGS sequence"/>
</dbReference>
<evidence type="ECO:0000313" key="13">
    <source>
        <dbReference type="Proteomes" id="UP000749559"/>
    </source>
</evidence>
<dbReference type="GO" id="GO:0008076">
    <property type="term" value="C:voltage-gated potassium channel complex"/>
    <property type="evidence" value="ECO:0007669"/>
    <property type="project" value="InterPro"/>
</dbReference>
<evidence type="ECO:0000256" key="8">
    <source>
        <dbReference type="ARBA" id="ARBA00022989"/>
    </source>
</evidence>
<keyword evidence="11" id="KW-0407">Ion channel</keyword>
<evidence type="ECO:0000256" key="7">
    <source>
        <dbReference type="ARBA" id="ARBA00022958"/>
    </source>
</evidence>
<dbReference type="GO" id="GO:0001508">
    <property type="term" value="P:action potential"/>
    <property type="evidence" value="ECO:0007669"/>
    <property type="project" value="TreeGrafter"/>
</dbReference>
<accession>A0A8J1XJS1</accession>
<dbReference type="PRINTS" id="PR01498">
    <property type="entry name" value="SHAWCHANNEL"/>
</dbReference>
<comment type="caution">
    <text evidence="12">The sequence shown here is derived from an EMBL/GenBank/DDBJ whole genome shotgun (WGS) entry which is preliminary data.</text>
</comment>
<evidence type="ECO:0000256" key="11">
    <source>
        <dbReference type="ARBA" id="ARBA00023303"/>
    </source>
</evidence>
<gene>
    <name evidence="12" type="ORF">OFUS_LOCUS4505</name>
</gene>
<evidence type="ECO:0000313" key="12">
    <source>
        <dbReference type="EMBL" id="CAH1777471.1"/>
    </source>
</evidence>
<sequence>MEEIINLNIGGAKFSTTLETLKKLPNTRLCDLAIHIEKAAQNIKHNGITIHDLESMPENEIDVKEIKKSEFKSEKQDQPKAVLEYIKIEENEYFYDREPEVFRCVLNLYRTGHLHIPSYLCTPMVRTELKFWQIEEILIGPCCLSSYKKFDDAKVIIKEIENFFQEDVYKETSPDQHGSTSLRLRIAIWKFSTDPDSSAAAKVWLLIQWLIIIASFIIIALETIPATRVLIPTNETQIEDHEFDVLLQDKEFRINRTSINSALYFTDIAIMFFMLLELTIKFTCAPSKLKFLKSMSCIFDMLAVFPQFVTFLILFINPDLILENRVFETFFMVMWLCRLFRIGRFMVVMKKVSGFRIMCLSLKSSYKELALLVLCISFGMIIFSSLMFYAELQNPGTFDNIFIGLWWSIVTMTTVGYGDMAPESTYGYLVGGICTLSGIITTGLAIPIISNKFTKYYEYANMKVFWEKYQQVNFKKAIKNGVNDKIKPNHKLSEVLESLC</sequence>
<keyword evidence="9" id="KW-0406">Ion transport</keyword>
<keyword evidence="2" id="KW-0813">Transport</keyword>
<dbReference type="Pfam" id="PF02214">
    <property type="entry name" value="BTB_2"/>
    <property type="match status" value="1"/>
</dbReference>
<dbReference type="PANTHER" id="PTHR11537">
    <property type="entry name" value="VOLTAGE-GATED POTASSIUM CHANNEL"/>
    <property type="match status" value="1"/>
</dbReference>
<dbReference type="InterPro" id="IPR003131">
    <property type="entry name" value="T1-type_BTB"/>
</dbReference>
<comment type="subcellular location">
    <subcellularLocation>
        <location evidence="1">Membrane</location>
        <topology evidence="1">Multi-pass membrane protein</topology>
    </subcellularLocation>
</comment>
<evidence type="ECO:0000256" key="2">
    <source>
        <dbReference type="ARBA" id="ARBA00022448"/>
    </source>
</evidence>
<evidence type="ECO:0000256" key="1">
    <source>
        <dbReference type="ARBA" id="ARBA00004141"/>
    </source>
</evidence>
<dbReference type="PRINTS" id="PR01491">
    <property type="entry name" value="KVCHANNEL"/>
</dbReference>
<keyword evidence="13" id="KW-1185">Reference proteome</keyword>
<keyword evidence="10" id="KW-0472">Membrane</keyword>
<dbReference type="InterPro" id="IPR028325">
    <property type="entry name" value="VG_K_chnl"/>
</dbReference>
<keyword evidence="3" id="KW-0633">Potassium transport</keyword>
<dbReference type="PRINTS" id="PR00169">
    <property type="entry name" value="KCHANNEL"/>
</dbReference>
<dbReference type="AlphaFoldDB" id="A0A8J1XJS1"/>
<dbReference type="InterPro" id="IPR005821">
    <property type="entry name" value="Ion_trans_dom"/>
</dbReference>
<dbReference type="SMART" id="SM00225">
    <property type="entry name" value="BTB"/>
    <property type="match status" value="1"/>
</dbReference>
<dbReference type="OrthoDB" id="10025005at2759"/>
<dbReference type="InterPro" id="IPR003974">
    <property type="entry name" value="K_chnl_volt-dep_Kv3"/>
</dbReference>
<keyword evidence="4" id="KW-0812">Transmembrane</keyword>
<dbReference type="InterPro" id="IPR003968">
    <property type="entry name" value="K_chnl_volt-dep_Kv"/>
</dbReference>
<evidence type="ECO:0000256" key="5">
    <source>
        <dbReference type="ARBA" id="ARBA00022826"/>
    </source>
</evidence>
<keyword evidence="5" id="KW-0631">Potassium channel</keyword>
<dbReference type="GO" id="GO:0005249">
    <property type="term" value="F:voltage-gated potassium channel activity"/>
    <property type="evidence" value="ECO:0007669"/>
    <property type="project" value="InterPro"/>
</dbReference>
<evidence type="ECO:0000256" key="6">
    <source>
        <dbReference type="ARBA" id="ARBA00022882"/>
    </source>
</evidence>
<organism evidence="12 13">
    <name type="scientific">Owenia fusiformis</name>
    <name type="common">Polychaete worm</name>
    <dbReference type="NCBI Taxonomy" id="6347"/>
    <lineage>
        <taxon>Eukaryota</taxon>
        <taxon>Metazoa</taxon>
        <taxon>Spiralia</taxon>
        <taxon>Lophotrochozoa</taxon>
        <taxon>Annelida</taxon>
        <taxon>Polychaeta</taxon>
        <taxon>Sedentaria</taxon>
        <taxon>Canalipalpata</taxon>
        <taxon>Sabellida</taxon>
        <taxon>Oweniida</taxon>
        <taxon>Oweniidae</taxon>
        <taxon>Owenia</taxon>
    </lineage>
</organism>
<protein>
    <submittedName>
        <fullName evidence="12">Uncharacterized protein</fullName>
    </submittedName>
</protein>
<dbReference type="Gene3D" id="1.10.287.70">
    <property type="match status" value="1"/>
</dbReference>
<keyword evidence="8" id="KW-1133">Transmembrane helix</keyword>
<dbReference type="FunFam" id="1.10.287.70:FF:000028">
    <property type="entry name" value="potassium voltage-gated channel subfamily D member 3"/>
    <property type="match status" value="1"/>
</dbReference>
<dbReference type="Gene3D" id="3.30.710.10">
    <property type="entry name" value="Potassium Channel Kv1.1, Chain A"/>
    <property type="match status" value="1"/>
</dbReference>
<evidence type="ECO:0000256" key="4">
    <source>
        <dbReference type="ARBA" id="ARBA00022692"/>
    </source>
</evidence>
<name>A0A8J1XJS1_OWEFU</name>
<keyword evidence="6" id="KW-0851">Voltage-gated channel</keyword>
<dbReference type="SUPFAM" id="SSF81324">
    <property type="entry name" value="Voltage-gated potassium channels"/>
    <property type="match status" value="1"/>
</dbReference>
<keyword evidence="7" id="KW-0630">Potassium</keyword>
<evidence type="ECO:0000256" key="3">
    <source>
        <dbReference type="ARBA" id="ARBA00022538"/>
    </source>
</evidence>
<dbReference type="EMBL" id="CAIIXF020000002">
    <property type="protein sequence ID" value="CAH1777471.1"/>
    <property type="molecule type" value="Genomic_DNA"/>
</dbReference>
<dbReference type="PANTHER" id="PTHR11537:SF254">
    <property type="entry name" value="POTASSIUM VOLTAGE-GATED CHANNEL PROTEIN SHAB"/>
    <property type="match status" value="1"/>
</dbReference>
<evidence type="ECO:0000256" key="9">
    <source>
        <dbReference type="ARBA" id="ARBA00023065"/>
    </source>
</evidence>
<dbReference type="SUPFAM" id="SSF54695">
    <property type="entry name" value="POZ domain"/>
    <property type="match status" value="1"/>
</dbReference>